<comment type="caution">
    <text evidence="1">The sequence shown here is derived from an EMBL/GenBank/DDBJ whole genome shotgun (WGS) entry which is preliminary data.</text>
</comment>
<gene>
    <name evidence="1" type="ORF">ACFFNY_27860</name>
</gene>
<keyword evidence="2" id="KW-1185">Reference proteome</keyword>
<protein>
    <submittedName>
        <fullName evidence="1">Uncharacterized protein</fullName>
    </submittedName>
</protein>
<proteinExistence type="predicted"/>
<sequence length="161" mass="18239">MIVQMKRQQFAALTGQELIAACTEPMIVQFRSGDMSVKLEVMSRLNKEQQALCMFRLLYPAAHSPEEFGAWMAYLLEQPGYWTGILGGVRFFDETALLRLLEEIERLATEHRSTAVPHHAGTVQSVLSPLFQSFADAMNDSIERISLYIRSDPQQFVALVD</sequence>
<reference evidence="1 2" key="1">
    <citation type="submission" date="2024-09" db="EMBL/GenBank/DDBJ databases">
        <authorList>
            <person name="Sun Q."/>
            <person name="Mori K."/>
        </authorList>
    </citation>
    <scope>NUCLEOTIDE SEQUENCE [LARGE SCALE GENOMIC DNA]</scope>
    <source>
        <strain evidence="1 2">JCM 12520</strain>
    </source>
</reference>
<dbReference type="EMBL" id="JBHMAG010000018">
    <property type="protein sequence ID" value="MFB9755410.1"/>
    <property type="molecule type" value="Genomic_DNA"/>
</dbReference>
<organism evidence="1 2">
    <name type="scientific">Paenibacillus hodogayensis</name>
    <dbReference type="NCBI Taxonomy" id="279208"/>
    <lineage>
        <taxon>Bacteria</taxon>
        <taxon>Bacillati</taxon>
        <taxon>Bacillota</taxon>
        <taxon>Bacilli</taxon>
        <taxon>Bacillales</taxon>
        <taxon>Paenibacillaceae</taxon>
        <taxon>Paenibacillus</taxon>
    </lineage>
</organism>
<name>A0ABV5W4D6_9BACL</name>
<evidence type="ECO:0000313" key="2">
    <source>
        <dbReference type="Proteomes" id="UP001589619"/>
    </source>
</evidence>
<dbReference type="RefSeq" id="WP_344908343.1">
    <property type="nucleotide sequence ID" value="NZ_BAAAYO010000006.1"/>
</dbReference>
<dbReference type="Proteomes" id="UP001589619">
    <property type="component" value="Unassembled WGS sequence"/>
</dbReference>
<accession>A0ABV5W4D6</accession>
<evidence type="ECO:0000313" key="1">
    <source>
        <dbReference type="EMBL" id="MFB9755410.1"/>
    </source>
</evidence>